<gene>
    <name evidence="2" type="ORF">CMQ_8124</name>
</gene>
<keyword evidence="3" id="KW-1185">Reference proteome</keyword>
<proteinExistence type="predicted"/>
<name>F0XKY2_GROCL</name>
<dbReference type="GeneID" id="25981745"/>
<dbReference type="EMBL" id="GL629788">
    <property type="protein sequence ID" value="EFX01658.1"/>
    <property type="molecule type" value="Genomic_DNA"/>
</dbReference>
<dbReference type="AlphaFoldDB" id="F0XKY2"/>
<evidence type="ECO:0000256" key="1">
    <source>
        <dbReference type="SAM" id="MobiDB-lite"/>
    </source>
</evidence>
<dbReference type="RefSeq" id="XP_014171140.1">
    <property type="nucleotide sequence ID" value="XM_014315665.1"/>
</dbReference>
<reference evidence="2 3" key="1">
    <citation type="journal article" date="2011" name="Proc. Natl. Acad. Sci. U.S.A.">
        <title>Genome and transcriptome analyses of the mountain pine beetle-fungal symbiont Grosmannia clavigera, a lodgepole pine pathogen.</title>
        <authorList>
            <person name="DiGuistini S."/>
            <person name="Wang Y."/>
            <person name="Liao N.Y."/>
            <person name="Taylor G."/>
            <person name="Tanguay P."/>
            <person name="Feau N."/>
            <person name="Henrissat B."/>
            <person name="Chan S.K."/>
            <person name="Hesse-Orce U."/>
            <person name="Alamouti S.M."/>
            <person name="Tsui C.K.M."/>
            <person name="Docking R.T."/>
            <person name="Levasseur A."/>
            <person name="Haridas S."/>
            <person name="Robertson G."/>
            <person name="Birol I."/>
            <person name="Holt R.A."/>
            <person name="Marra M.A."/>
            <person name="Hamelin R.C."/>
            <person name="Hirst M."/>
            <person name="Jones S.J.M."/>
            <person name="Bohlmann J."/>
            <person name="Breuil C."/>
        </authorList>
    </citation>
    <scope>NUCLEOTIDE SEQUENCE [LARGE SCALE GENOMIC DNA]</scope>
    <source>
        <strain evidence="3">kw1407 / UAMH 11150</strain>
    </source>
</reference>
<dbReference type="InParanoid" id="F0XKY2"/>
<accession>F0XKY2</accession>
<evidence type="ECO:0000313" key="2">
    <source>
        <dbReference type="EMBL" id="EFX01658.1"/>
    </source>
</evidence>
<feature type="compositionally biased region" description="Gly residues" evidence="1">
    <location>
        <begin position="11"/>
        <end position="20"/>
    </location>
</feature>
<organism evidence="3">
    <name type="scientific">Grosmannia clavigera (strain kw1407 / UAMH 11150)</name>
    <name type="common">Blue stain fungus</name>
    <name type="synonym">Graphiocladiella clavigera</name>
    <dbReference type="NCBI Taxonomy" id="655863"/>
    <lineage>
        <taxon>Eukaryota</taxon>
        <taxon>Fungi</taxon>
        <taxon>Dikarya</taxon>
        <taxon>Ascomycota</taxon>
        <taxon>Pezizomycotina</taxon>
        <taxon>Sordariomycetes</taxon>
        <taxon>Sordariomycetidae</taxon>
        <taxon>Ophiostomatales</taxon>
        <taxon>Ophiostomataceae</taxon>
        <taxon>Leptographium</taxon>
    </lineage>
</organism>
<dbReference type="HOGENOM" id="CLU_1768281_0_0_1"/>
<feature type="region of interest" description="Disordered" evidence="1">
    <location>
        <begin position="1"/>
        <end position="107"/>
    </location>
</feature>
<sequence>MERVEVTPGTGDSGSPGTGTGTAVDNDGTRRKSRGRAPAAANDGLQSEPAVAEDSKAPVAKTTAARDAVTLFGPATPAAYDGDRKGDGNTRTVGHSSDHDGIKSSSNISTTPKVMLVRRRRVYAKNEKGILTVSQRLLMRDGGDGSY</sequence>
<dbReference type="Proteomes" id="UP000007796">
    <property type="component" value="Unassembled WGS sequence"/>
</dbReference>
<evidence type="ECO:0000313" key="3">
    <source>
        <dbReference type="Proteomes" id="UP000007796"/>
    </source>
</evidence>
<protein>
    <submittedName>
        <fullName evidence="2">Uncharacterized protein</fullName>
    </submittedName>
</protein>